<evidence type="ECO:0000256" key="1">
    <source>
        <dbReference type="SAM" id="Coils"/>
    </source>
</evidence>
<gene>
    <name evidence="2" type="ordered locus">Kole_2023</name>
</gene>
<evidence type="ECO:0000313" key="2">
    <source>
        <dbReference type="EMBL" id="ACR80701.1"/>
    </source>
</evidence>
<dbReference type="KEGG" id="kol:Kole_2023"/>
<evidence type="ECO:0000313" key="3">
    <source>
        <dbReference type="Proteomes" id="UP000002382"/>
    </source>
</evidence>
<accession>C5CHM5</accession>
<name>C5CHM5_KOSOT</name>
<reference evidence="2 3" key="1">
    <citation type="submission" date="2009-06" db="EMBL/GenBank/DDBJ databases">
        <title>Complete sequence of Thermotogales bacterium TBF 19.5.1.</title>
        <authorList>
            <consortium name="US DOE Joint Genome Institute"/>
            <person name="Lucas S."/>
            <person name="Copeland A."/>
            <person name="Lapidus A."/>
            <person name="Glavina del Rio T."/>
            <person name="Tice H."/>
            <person name="Bruce D."/>
            <person name="Goodwin L."/>
            <person name="Pitluck S."/>
            <person name="Chertkov O."/>
            <person name="Brettin T."/>
            <person name="Detter J.C."/>
            <person name="Han C."/>
            <person name="Schmutz J."/>
            <person name="Larimer F."/>
            <person name="Land M."/>
            <person name="Hauser L."/>
            <person name="Kyrpides N."/>
            <person name="Ovchinnikova G."/>
            <person name="Noll K."/>
        </authorList>
    </citation>
    <scope>NUCLEOTIDE SEQUENCE [LARGE SCALE GENOMIC DNA]</scope>
    <source>
        <strain evidence="3">ATCC BAA-1733 / DSM 21960 / TBF 19.5.1</strain>
    </source>
</reference>
<dbReference type="OrthoDB" id="37837at2"/>
<dbReference type="Proteomes" id="UP000002382">
    <property type="component" value="Chromosome"/>
</dbReference>
<dbReference type="EMBL" id="CP001634">
    <property type="protein sequence ID" value="ACR80701.1"/>
    <property type="molecule type" value="Genomic_DNA"/>
</dbReference>
<dbReference type="STRING" id="521045.Kole_2023"/>
<sequence length="84" mass="10042">MSLHEELELVIDKMVEEFNKLKKENEQLWSQLEALEKEKDELESKVRELELKIRTDNEVIGSLVERIRKNLSGQNFSQQEEKIE</sequence>
<keyword evidence="1" id="KW-0175">Coiled coil</keyword>
<dbReference type="eggNOG" id="ENOG502ZT8V">
    <property type="taxonomic scope" value="Bacteria"/>
</dbReference>
<feature type="coiled-coil region" evidence="1">
    <location>
        <begin position="4"/>
        <end position="59"/>
    </location>
</feature>
<protein>
    <recommendedName>
        <fullName evidence="4">Cell division protein ZapB</fullName>
    </recommendedName>
</protein>
<evidence type="ECO:0008006" key="4">
    <source>
        <dbReference type="Google" id="ProtNLM"/>
    </source>
</evidence>
<dbReference type="RefSeq" id="WP_015869344.1">
    <property type="nucleotide sequence ID" value="NC_012785.1"/>
</dbReference>
<reference evidence="2 3" key="2">
    <citation type="journal article" date="2011" name="J. Bacteriol.">
        <title>Genome Sequence of Kosmotoga olearia Strain TBF 19.5.1, a Thermophilic Bacterium with a Wide Growth Temperature Range, Isolated from the Troll B Oil Platform in the North Sea.</title>
        <authorList>
            <person name="Swithers K.S."/>
            <person name="Dipippo J.L."/>
            <person name="Bruce D.C."/>
            <person name="Detter C."/>
            <person name="Tapia R."/>
            <person name="Han S."/>
            <person name="Goodwin L.A."/>
            <person name="Han J."/>
            <person name="Woyke T."/>
            <person name="Pitluck S."/>
            <person name="Pennacchio L."/>
            <person name="Nolan M."/>
            <person name="Mikhailova N."/>
            <person name="Land M.L."/>
            <person name="Nesbo C.L."/>
            <person name="Gogarten J.P."/>
            <person name="Noll K.M."/>
        </authorList>
    </citation>
    <scope>NUCLEOTIDE SEQUENCE [LARGE SCALE GENOMIC DNA]</scope>
    <source>
        <strain evidence="3">ATCC BAA-1733 / DSM 21960 / TBF 19.5.1</strain>
    </source>
</reference>
<keyword evidence="3" id="KW-1185">Reference proteome</keyword>
<dbReference type="HOGENOM" id="CLU_2617907_0_0_0"/>
<organism evidence="2 3">
    <name type="scientific">Kosmotoga olearia (strain ATCC BAA-1733 / DSM 21960 / TBF 19.5.1)</name>
    <dbReference type="NCBI Taxonomy" id="521045"/>
    <lineage>
        <taxon>Bacteria</taxon>
        <taxon>Thermotogati</taxon>
        <taxon>Thermotogota</taxon>
        <taxon>Thermotogae</taxon>
        <taxon>Kosmotogales</taxon>
        <taxon>Kosmotogaceae</taxon>
        <taxon>Kosmotoga</taxon>
    </lineage>
</organism>
<dbReference type="Gene3D" id="1.20.5.1000">
    <property type="entry name" value="arf6 gtpase in complex with a specific effector, jip4"/>
    <property type="match status" value="1"/>
</dbReference>
<dbReference type="AlphaFoldDB" id="C5CHM5"/>
<proteinExistence type="predicted"/>